<reference evidence="1 2" key="1">
    <citation type="journal article" name="Front. Microbiol.">
        <title>Sugar Metabolism of the First Thermophilic Planctomycete Thermogutta terrifontis: Comparative Genomic and Transcriptomic Approaches.</title>
        <authorList>
            <person name="Elcheninov A.G."/>
            <person name="Menzel P."/>
            <person name="Gudbergsdottir S.R."/>
            <person name="Slesarev A.I."/>
            <person name="Kadnikov V.V."/>
            <person name="Krogh A."/>
            <person name="Bonch-Osmolovskaya E.A."/>
            <person name="Peng X."/>
            <person name="Kublanov I.V."/>
        </authorList>
    </citation>
    <scope>NUCLEOTIDE SEQUENCE [LARGE SCALE GENOMIC DNA]</scope>
    <source>
        <strain evidence="1 2">R1</strain>
    </source>
</reference>
<protein>
    <submittedName>
        <fullName evidence="1">Uncharacterized protein</fullName>
    </submittedName>
</protein>
<accession>A0A286RIR6</accession>
<name>A0A286RIR6_9BACT</name>
<dbReference type="KEGG" id="ttf:THTE_3258"/>
<sequence>MYRYVFQTVTTLVDPAGLACQRIQRKYNIQLKNWRGVLLLLGAIGLYDSMRLKAEADLVAQICDISCPNRNVGKEVTICASTPSQLNSFAHFNTTAQNYPDATMHSPLVVLT</sequence>
<keyword evidence="2" id="KW-1185">Reference proteome</keyword>
<gene>
    <name evidence="1" type="ORF">THTE_3258</name>
</gene>
<organism evidence="1 2">
    <name type="scientific">Thermogutta terrifontis</name>
    <dbReference type="NCBI Taxonomy" id="1331910"/>
    <lineage>
        <taxon>Bacteria</taxon>
        <taxon>Pseudomonadati</taxon>
        <taxon>Planctomycetota</taxon>
        <taxon>Planctomycetia</taxon>
        <taxon>Pirellulales</taxon>
        <taxon>Thermoguttaceae</taxon>
        <taxon>Thermogutta</taxon>
    </lineage>
</organism>
<dbReference type="Proteomes" id="UP000215086">
    <property type="component" value="Chromosome"/>
</dbReference>
<dbReference type="AlphaFoldDB" id="A0A286RIR6"/>
<evidence type="ECO:0000313" key="1">
    <source>
        <dbReference type="EMBL" id="ASV75860.1"/>
    </source>
</evidence>
<evidence type="ECO:0000313" key="2">
    <source>
        <dbReference type="Proteomes" id="UP000215086"/>
    </source>
</evidence>
<dbReference type="EMBL" id="CP018477">
    <property type="protein sequence ID" value="ASV75860.1"/>
    <property type="molecule type" value="Genomic_DNA"/>
</dbReference>
<proteinExistence type="predicted"/>